<dbReference type="InterPro" id="IPR012338">
    <property type="entry name" value="Beta-lactam/transpept-like"/>
</dbReference>
<sequence>MGNTSVVTGPGGVISNLKDLTKWLQTLILNGRHPITNDSIIPSAAIAKTAEGVSVFQQFPLDPSVSPVAYGLGQGSYSYQGHYIVEHNGGAVGHYTVISRAPFDGIGIAILTNAYPPGGSPLMELVKWRLYEKALGLKHVDWDSK</sequence>
<dbReference type="Proteomes" id="UP000054279">
    <property type="component" value="Unassembled WGS sequence"/>
</dbReference>
<name>A0A0C9UW08_SPHS4</name>
<organism evidence="1 2">
    <name type="scientific">Sphaerobolus stellatus (strain SS14)</name>
    <dbReference type="NCBI Taxonomy" id="990650"/>
    <lineage>
        <taxon>Eukaryota</taxon>
        <taxon>Fungi</taxon>
        <taxon>Dikarya</taxon>
        <taxon>Basidiomycota</taxon>
        <taxon>Agaricomycotina</taxon>
        <taxon>Agaricomycetes</taxon>
        <taxon>Phallomycetidae</taxon>
        <taxon>Geastrales</taxon>
        <taxon>Sphaerobolaceae</taxon>
        <taxon>Sphaerobolus</taxon>
    </lineage>
</organism>
<dbReference type="HOGENOM" id="CLU_1788041_0_0_1"/>
<dbReference type="AlphaFoldDB" id="A0A0C9UW08"/>
<accession>A0A0C9UW08</accession>
<dbReference type="SUPFAM" id="SSF56601">
    <property type="entry name" value="beta-lactamase/transpeptidase-like"/>
    <property type="match status" value="1"/>
</dbReference>
<proteinExistence type="predicted"/>
<protein>
    <recommendedName>
        <fullName evidence="3">Beta-lactamase-related domain-containing protein</fullName>
    </recommendedName>
</protein>
<evidence type="ECO:0000313" key="1">
    <source>
        <dbReference type="EMBL" id="KIJ33417.1"/>
    </source>
</evidence>
<dbReference type="Gene3D" id="3.40.710.10">
    <property type="entry name" value="DD-peptidase/beta-lactamase superfamily"/>
    <property type="match status" value="1"/>
</dbReference>
<reference evidence="1 2" key="1">
    <citation type="submission" date="2014-06" db="EMBL/GenBank/DDBJ databases">
        <title>Evolutionary Origins and Diversification of the Mycorrhizal Mutualists.</title>
        <authorList>
            <consortium name="DOE Joint Genome Institute"/>
            <consortium name="Mycorrhizal Genomics Consortium"/>
            <person name="Kohler A."/>
            <person name="Kuo A."/>
            <person name="Nagy L.G."/>
            <person name="Floudas D."/>
            <person name="Copeland A."/>
            <person name="Barry K.W."/>
            <person name="Cichocki N."/>
            <person name="Veneault-Fourrey C."/>
            <person name="LaButti K."/>
            <person name="Lindquist E.A."/>
            <person name="Lipzen A."/>
            <person name="Lundell T."/>
            <person name="Morin E."/>
            <person name="Murat C."/>
            <person name="Riley R."/>
            <person name="Ohm R."/>
            <person name="Sun H."/>
            <person name="Tunlid A."/>
            <person name="Henrissat B."/>
            <person name="Grigoriev I.V."/>
            <person name="Hibbett D.S."/>
            <person name="Martin F."/>
        </authorList>
    </citation>
    <scope>NUCLEOTIDE SEQUENCE [LARGE SCALE GENOMIC DNA]</scope>
    <source>
        <strain evidence="1 2">SS14</strain>
    </source>
</reference>
<dbReference type="OrthoDB" id="5946976at2759"/>
<dbReference type="EMBL" id="KN837213">
    <property type="protein sequence ID" value="KIJ33417.1"/>
    <property type="molecule type" value="Genomic_DNA"/>
</dbReference>
<keyword evidence="2" id="KW-1185">Reference proteome</keyword>
<evidence type="ECO:0008006" key="3">
    <source>
        <dbReference type="Google" id="ProtNLM"/>
    </source>
</evidence>
<evidence type="ECO:0000313" key="2">
    <source>
        <dbReference type="Proteomes" id="UP000054279"/>
    </source>
</evidence>
<gene>
    <name evidence="1" type="ORF">M422DRAFT_183343</name>
</gene>